<name>A0A8J7L7P8_9NOST</name>
<comment type="caution">
    <text evidence="1">The sequence shown here is derived from an EMBL/GenBank/DDBJ whole genome shotgun (WGS) entry which is preliminary data.</text>
</comment>
<gene>
    <name evidence="1" type="ORF">I8748_03455</name>
</gene>
<sequence>MQSTDRGVSVAKLCSLGFYATCMAVGFPDSRTSGAMDPHEVGIGGEPRQMLQVGIGDDSRFKSAKPFGNRSWGATALRRFPPL</sequence>
<protein>
    <submittedName>
        <fullName evidence="1">Uncharacterized protein</fullName>
    </submittedName>
</protein>
<dbReference type="EMBL" id="JAECZC010000003">
    <property type="protein sequence ID" value="MBH8561241.1"/>
    <property type="molecule type" value="Genomic_DNA"/>
</dbReference>
<dbReference type="AlphaFoldDB" id="A0A8J7L7P8"/>
<organism evidence="1 2">
    <name type="scientific">Amazonocrinis nigriterrae CENA67</name>
    <dbReference type="NCBI Taxonomy" id="2794033"/>
    <lineage>
        <taxon>Bacteria</taxon>
        <taxon>Bacillati</taxon>
        <taxon>Cyanobacteriota</taxon>
        <taxon>Cyanophyceae</taxon>
        <taxon>Nostocales</taxon>
        <taxon>Nostocaceae</taxon>
        <taxon>Amazonocrinis</taxon>
        <taxon>Amazonocrinis nigriterrae</taxon>
    </lineage>
</organism>
<proteinExistence type="predicted"/>
<accession>A0A8J7L7P8</accession>
<keyword evidence="2" id="KW-1185">Reference proteome</keyword>
<dbReference type="RefSeq" id="WP_198123270.1">
    <property type="nucleotide sequence ID" value="NZ_JAECZC010000003.1"/>
</dbReference>
<reference evidence="1 2" key="1">
    <citation type="journal article" date="2021" name="Int. J. Syst. Evol. Microbiol.">
        <title>Amazonocrinis nigriterrae gen. nov., sp. nov., Atlanticothrix silvestris gen. nov., sp. nov. and Dendronalium phyllosphericum gen. nov., sp. nov., nostocacean cyanobacteria from Brazilian environments.</title>
        <authorList>
            <person name="Alvarenga D.O."/>
            <person name="Andreote A.P.D."/>
            <person name="Branco L.H.Z."/>
            <person name="Delbaje E."/>
            <person name="Cruz R.B."/>
            <person name="Varani A.M."/>
            <person name="Fiore M.F."/>
        </authorList>
    </citation>
    <scope>NUCLEOTIDE SEQUENCE [LARGE SCALE GENOMIC DNA]</scope>
    <source>
        <strain evidence="1 2">CENA67</strain>
    </source>
</reference>
<dbReference type="Proteomes" id="UP000632766">
    <property type="component" value="Unassembled WGS sequence"/>
</dbReference>
<evidence type="ECO:0000313" key="1">
    <source>
        <dbReference type="EMBL" id="MBH8561241.1"/>
    </source>
</evidence>
<evidence type="ECO:0000313" key="2">
    <source>
        <dbReference type="Proteomes" id="UP000632766"/>
    </source>
</evidence>